<feature type="chain" id="PRO_5045012175" description="Peptidyl-prolyl cis-trans isomerase" evidence="2">
    <location>
        <begin position="22"/>
        <end position="218"/>
    </location>
</feature>
<accession>A0ABW1X4B3</accession>
<reference evidence="5" key="1">
    <citation type="journal article" date="2019" name="Int. J. Syst. Evol. Microbiol.">
        <title>The Global Catalogue of Microorganisms (GCM) 10K type strain sequencing project: providing services to taxonomists for standard genome sequencing and annotation.</title>
        <authorList>
            <consortium name="The Broad Institute Genomics Platform"/>
            <consortium name="The Broad Institute Genome Sequencing Center for Infectious Disease"/>
            <person name="Wu L."/>
            <person name="Ma J."/>
        </authorList>
    </citation>
    <scope>NUCLEOTIDE SEQUENCE [LARGE SCALE GENOMIC DNA]</scope>
    <source>
        <strain evidence="5">CGMCC 1.15277</strain>
    </source>
</reference>
<dbReference type="PANTHER" id="PTHR45625">
    <property type="entry name" value="PEPTIDYL-PROLYL CIS-TRANS ISOMERASE-RELATED"/>
    <property type="match status" value="1"/>
</dbReference>
<dbReference type="InterPro" id="IPR029000">
    <property type="entry name" value="Cyclophilin-like_dom_sf"/>
</dbReference>
<keyword evidence="2" id="KW-0697">Rotamase</keyword>
<dbReference type="Gene3D" id="2.40.100.10">
    <property type="entry name" value="Cyclophilin-like"/>
    <property type="match status" value="1"/>
</dbReference>
<dbReference type="Pfam" id="PF00160">
    <property type="entry name" value="Pro_isomerase"/>
    <property type="match status" value="1"/>
</dbReference>
<dbReference type="PROSITE" id="PS50072">
    <property type="entry name" value="CSA_PPIASE_2"/>
    <property type="match status" value="1"/>
</dbReference>
<dbReference type="EC" id="5.2.1.8" evidence="2"/>
<organism evidence="4 5">
    <name type="scientific">Luteococcus sanguinis</name>
    <dbReference type="NCBI Taxonomy" id="174038"/>
    <lineage>
        <taxon>Bacteria</taxon>
        <taxon>Bacillati</taxon>
        <taxon>Actinomycetota</taxon>
        <taxon>Actinomycetes</taxon>
        <taxon>Propionibacteriales</taxon>
        <taxon>Propionibacteriaceae</taxon>
        <taxon>Luteococcus</taxon>
    </lineage>
</organism>
<protein>
    <recommendedName>
        <fullName evidence="2">Peptidyl-prolyl cis-trans isomerase</fullName>
        <shortName evidence="2">PPIase</shortName>
        <ecNumber evidence="2">5.2.1.8</ecNumber>
    </recommendedName>
</protein>
<comment type="function">
    <text evidence="1 2">PPIases accelerate the folding of proteins. It catalyzes the cis-trans isomerization of proline imidic peptide bonds in oligopeptides.</text>
</comment>
<keyword evidence="2 4" id="KW-0413">Isomerase</keyword>
<keyword evidence="5" id="KW-1185">Reference proteome</keyword>
<evidence type="ECO:0000313" key="4">
    <source>
        <dbReference type="EMBL" id="MFC6397609.1"/>
    </source>
</evidence>
<dbReference type="SUPFAM" id="SSF50891">
    <property type="entry name" value="Cyclophilin-like"/>
    <property type="match status" value="1"/>
</dbReference>
<evidence type="ECO:0000313" key="5">
    <source>
        <dbReference type="Proteomes" id="UP001596266"/>
    </source>
</evidence>
<dbReference type="EMBL" id="JBHSUA010000021">
    <property type="protein sequence ID" value="MFC6397609.1"/>
    <property type="molecule type" value="Genomic_DNA"/>
</dbReference>
<dbReference type="CDD" id="cd00317">
    <property type="entry name" value="cyclophilin"/>
    <property type="match status" value="1"/>
</dbReference>
<gene>
    <name evidence="4" type="ORF">ACFP57_11540</name>
</gene>
<dbReference type="Proteomes" id="UP001596266">
    <property type="component" value="Unassembled WGS sequence"/>
</dbReference>
<name>A0ABW1X4B3_9ACTN</name>
<keyword evidence="2" id="KW-0732">Signal</keyword>
<dbReference type="PRINTS" id="PR00153">
    <property type="entry name" value="CSAPPISMRASE"/>
</dbReference>
<comment type="catalytic activity">
    <reaction evidence="2">
        <text>[protein]-peptidylproline (omega=180) = [protein]-peptidylproline (omega=0)</text>
        <dbReference type="Rhea" id="RHEA:16237"/>
        <dbReference type="Rhea" id="RHEA-COMP:10747"/>
        <dbReference type="Rhea" id="RHEA-COMP:10748"/>
        <dbReference type="ChEBI" id="CHEBI:83833"/>
        <dbReference type="ChEBI" id="CHEBI:83834"/>
        <dbReference type="EC" id="5.2.1.8"/>
    </reaction>
</comment>
<dbReference type="InterPro" id="IPR044666">
    <property type="entry name" value="Cyclophilin_A-like"/>
</dbReference>
<dbReference type="PANTHER" id="PTHR45625:SF3">
    <property type="entry name" value="PEPTIDYL-PROLYL CIS-TRANS ISOMERASE B-RELATED"/>
    <property type="match status" value="1"/>
</dbReference>
<evidence type="ECO:0000259" key="3">
    <source>
        <dbReference type="PROSITE" id="PS50072"/>
    </source>
</evidence>
<comment type="similarity">
    <text evidence="2">Belongs to the cyclophilin-type PPIase family.</text>
</comment>
<evidence type="ECO:0000256" key="1">
    <source>
        <dbReference type="ARBA" id="ARBA00002388"/>
    </source>
</evidence>
<proteinExistence type="inferred from homology"/>
<dbReference type="InterPro" id="IPR002130">
    <property type="entry name" value="Cyclophilin-type_PPIase_dom"/>
</dbReference>
<dbReference type="GO" id="GO:0003755">
    <property type="term" value="F:peptidyl-prolyl cis-trans isomerase activity"/>
    <property type="evidence" value="ECO:0007669"/>
    <property type="project" value="UniProtKB-EC"/>
</dbReference>
<comment type="caution">
    <text evidence="4">The sequence shown here is derived from an EMBL/GenBank/DDBJ whole genome shotgun (WGS) entry which is preliminary data.</text>
</comment>
<dbReference type="RefSeq" id="WP_343886229.1">
    <property type="nucleotide sequence ID" value="NZ_BAAAKI010000013.1"/>
</dbReference>
<evidence type="ECO:0000256" key="2">
    <source>
        <dbReference type="RuleBase" id="RU363019"/>
    </source>
</evidence>
<sequence>MPSPRPVLSLLVPLLVLGACANGSSSGSQTSTTPATGASCEYPVSGQAARTVDPPSTTNVARTGTASVTLKLDGKPVTITMDRSKTPCTVNSFESLAKQGWYTNTKCHRLVDQGIFILQCGDPTGTGRGGPGYSFADELTGSETYPKGTVAMANAGPNTNGSQVFLVWEDTQLDPSYTVFGQMDEDSTQAVAAVAAQGVAANGISPNALAKITAVTLG</sequence>
<feature type="domain" description="PPIase cyclophilin-type" evidence="3">
    <location>
        <begin position="77"/>
        <end position="217"/>
    </location>
</feature>
<feature type="signal peptide" evidence="2">
    <location>
        <begin position="1"/>
        <end position="21"/>
    </location>
</feature>
<dbReference type="PROSITE" id="PS51257">
    <property type="entry name" value="PROKAR_LIPOPROTEIN"/>
    <property type="match status" value="1"/>
</dbReference>